<dbReference type="PROSITE" id="PS00916">
    <property type="entry name" value="PI3_4_KINASE_2"/>
    <property type="match status" value="1"/>
</dbReference>
<organism evidence="14 15">
    <name type="scientific">Cynoglossus semilaevis</name>
    <name type="common">Tongue sole</name>
    <dbReference type="NCBI Taxonomy" id="244447"/>
    <lineage>
        <taxon>Eukaryota</taxon>
        <taxon>Metazoa</taxon>
        <taxon>Chordata</taxon>
        <taxon>Craniata</taxon>
        <taxon>Vertebrata</taxon>
        <taxon>Euteleostomi</taxon>
        <taxon>Actinopterygii</taxon>
        <taxon>Neopterygii</taxon>
        <taxon>Teleostei</taxon>
        <taxon>Neoteleostei</taxon>
        <taxon>Acanthomorphata</taxon>
        <taxon>Carangaria</taxon>
        <taxon>Pleuronectiformes</taxon>
        <taxon>Pleuronectoidei</taxon>
        <taxon>Cynoglossidae</taxon>
        <taxon>Cynoglossinae</taxon>
        <taxon>Cynoglossus</taxon>
    </lineage>
</organism>
<dbReference type="InterPro" id="IPR036940">
    <property type="entry name" value="PI3/4_kinase_cat_sf"/>
</dbReference>
<dbReference type="InterPro" id="IPR000341">
    <property type="entry name" value="PI3K_Ras-bd_dom"/>
</dbReference>
<dbReference type="CDD" id="cd00872">
    <property type="entry name" value="PI3Ka_I"/>
    <property type="match status" value="1"/>
</dbReference>
<dbReference type="UniPathway" id="UPA00220"/>
<dbReference type="Pfam" id="PF00794">
    <property type="entry name" value="PI3K_rbd"/>
    <property type="match status" value="1"/>
</dbReference>
<dbReference type="Ensembl" id="ENSCSET00000010055.1">
    <property type="protein sequence ID" value="ENSCSEP00000009937.1"/>
    <property type="gene ID" value="ENSCSEG00000006369.1"/>
</dbReference>
<accession>A0A3P8V5V7</accession>
<dbReference type="SMART" id="SM00146">
    <property type="entry name" value="PI3Kc"/>
    <property type="match status" value="1"/>
</dbReference>
<evidence type="ECO:0000256" key="3">
    <source>
        <dbReference type="ARBA" id="ARBA00012010"/>
    </source>
</evidence>
<evidence type="ECO:0000259" key="12">
    <source>
        <dbReference type="PROSITE" id="PS51546"/>
    </source>
</evidence>
<dbReference type="Gene3D" id="3.30.1010.10">
    <property type="entry name" value="Phosphatidylinositol 3-kinase Catalytic Subunit, Chain A, domain 4"/>
    <property type="match status" value="1"/>
</dbReference>
<evidence type="ECO:0000256" key="1">
    <source>
        <dbReference type="ARBA" id="ARBA00004805"/>
    </source>
</evidence>
<keyword evidence="5" id="KW-0547">Nucleotide-binding</keyword>
<comment type="pathway">
    <text evidence="1">Phospholipid metabolism; phosphatidylinositol phosphate biosynthesis.</text>
</comment>
<name>A0A3P8V5V7_CYNSE</name>
<dbReference type="PANTHER" id="PTHR10048">
    <property type="entry name" value="PHOSPHATIDYLINOSITOL KINASE"/>
    <property type="match status" value="1"/>
</dbReference>
<comment type="similarity">
    <text evidence="2">Belongs to the PI3/PI4-kinase family. Type III PI4K subfamily.</text>
</comment>
<dbReference type="PROSITE" id="PS51544">
    <property type="entry name" value="PI3K_ABD"/>
    <property type="match status" value="1"/>
</dbReference>
<dbReference type="InterPro" id="IPR000403">
    <property type="entry name" value="PI3/4_kinase_cat_dom"/>
</dbReference>
<dbReference type="SUPFAM" id="SSF56112">
    <property type="entry name" value="Protein kinase-like (PK-like)"/>
    <property type="match status" value="1"/>
</dbReference>
<dbReference type="InParanoid" id="A0A3P8V5V7"/>
<dbReference type="FunFam" id="3.10.20.770:FF:000002">
    <property type="entry name" value="Phosphatidylinositol 4,5-bisphosphate 3-kinase catalytic subunit"/>
    <property type="match status" value="1"/>
</dbReference>
<evidence type="ECO:0000256" key="5">
    <source>
        <dbReference type="ARBA" id="ARBA00022741"/>
    </source>
</evidence>
<feature type="domain" description="PI3K-RBD" evidence="12">
    <location>
        <begin position="184"/>
        <end position="274"/>
    </location>
</feature>
<evidence type="ECO:0000256" key="7">
    <source>
        <dbReference type="ARBA" id="ARBA00022840"/>
    </source>
</evidence>
<dbReference type="InterPro" id="IPR015433">
    <property type="entry name" value="PI3/4_kinase"/>
</dbReference>
<dbReference type="GeneTree" id="ENSGT00940000159079"/>
<feature type="domain" description="PI3K-ABD" evidence="10">
    <location>
        <begin position="16"/>
        <end position="105"/>
    </location>
</feature>
<dbReference type="GO" id="GO:0005524">
    <property type="term" value="F:ATP binding"/>
    <property type="evidence" value="ECO:0007669"/>
    <property type="project" value="UniProtKB-KW"/>
</dbReference>
<dbReference type="FunFam" id="3.30.1010.10:FF:000005">
    <property type="entry name" value="Phosphatidylinositol 4,5-bisphosphate 3-kinase catalytic subunit beta"/>
    <property type="match status" value="1"/>
</dbReference>
<dbReference type="Pfam" id="PF00454">
    <property type="entry name" value="PI3_PI4_kinase"/>
    <property type="match status" value="1"/>
</dbReference>
<dbReference type="InterPro" id="IPR018936">
    <property type="entry name" value="PI3/4_kinase_CS"/>
</dbReference>
<dbReference type="Gene3D" id="2.60.40.150">
    <property type="entry name" value="C2 domain"/>
    <property type="match status" value="1"/>
</dbReference>
<sequence>MPPGKYGMQEEWEKEGVQEIVMDFLLPTGIFLKFPVSRNDTIKNIKKMVWRNARSEALFSALGDPDAYVFTCINQTAEREELEEESRRISDVQPFMCVLRLVAREGDRVEKLTNAQISLLIGKGLHEFEAQKNHEVNEFRLKMRTFCEDKALEQQRLPWQQWMEYSFPTDLEPCGSPPQKSKNIKKIFIIVKFEACDESFMLQQNPQDNPGALIRSALKKKATVFRSMRQEPEDYTLQVNGRWEFIYGKHPLCQFKYIFSCLTNGQNPHLIMVHRSTISKYQEEQGRMCSQVFKSHSSSRPPPLPLKKCTSSLWSINEPFCVQLLQGIRVNADEGMKLVVQAGLFHGSELLCKIVTSSEVTVCSEPLWDQKLNFDINVADLPRMSRLCFALYAVIEKNKKPRGTKKKNKKAISEVETNGDIAHVTKEEHMKLKEIMDNKNYTEFFEDEKELLWKLRAEVRNHYPESLSKLLQITKWNKREDVVQMVSLLRNWPDLPAIQALELLDYSFPEPAVRYFTIRCLRMLSDDELLQYLIQLVQVLKYESYLDCDLTTFLLERALSNKRIGHFLFWHLKSEMHVPSVTLRFGLILEAYCRGNIHHIKLLSKQNEALGKMKALSDFVKSGSQKLTAEDLKMCIRQESYLEALSDILSPLNPSIILTEICADKCRFMDSKMKPLWLMYKNNLSQGDMVGIIFKNGDDLRQDMLTLQMIQLMETLWKKEGLDLRMIPYGCLSTGNKMGLIEVVKNSDTIANIQRNNSNSAATAAFNKDALLNWLKSKNPEDKLDQAIEEFTLSCAGYCVATYVLGIGDRHNDNIMIRETGQLFHIDFGHFLGNFKRKLGINRERVPFILTYDFVHVIQEGRTNNSEKFERFREYCERAYKILCRNGTLFVNLFAMMKAAGLPELTSFKDIQYLKDSLALGKTEEEALKNFKVKFNEALRESWKTKVNWMMHSLAKDNRP</sequence>
<evidence type="ECO:0000313" key="14">
    <source>
        <dbReference type="Ensembl" id="ENSCSEP00000009937.1"/>
    </source>
</evidence>
<evidence type="ECO:0000256" key="8">
    <source>
        <dbReference type="ARBA" id="ARBA00023981"/>
    </source>
</evidence>
<dbReference type="GO" id="GO:0005942">
    <property type="term" value="C:phosphatidylinositol 3-kinase complex"/>
    <property type="evidence" value="ECO:0007669"/>
    <property type="project" value="TreeGrafter"/>
</dbReference>
<dbReference type="InterPro" id="IPR001263">
    <property type="entry name" value="PI3K_accessory_dom"/>
</dbReference>
<dbReference type="GO" id="GO:0005737">
    <property type="term" value="C:cytoplasm"/>
    <property type="evidence" value="ECO:0007669"/>
    <property type="project" value="UniProtKB-ARBA"/>
</dbReference>
<proteinExistence type="inferred from homology"/>
<dbReference type="GO" id="GO:0016477">
    <property type="term" value="P:cell migration"/>
    <property type="evidence" value="ECO:0007669"/>
    <property type="project" value="TreeGrafter"/>
</dbReference>
<dbReference type="Pfam" id="PF02192">
    <property type="entry name" value="PI3K_p85B"/>
    <property type="match status" value="1"/>
</dbReference>
<dbReference type="SMART" id="SM00143">
    <property type="entry name" value="PI3K_p85B"/>
    <property type="match status" value="1"/>
</dbReference>
<dbReference type="GO" id="GO:0043491">
    <property type="term" value="P:phosphatidylinositol 3-kinase/protein kinase B signal transduction"/>
    <property type="evidence" value="ECO:0007669"/>
    <property type="project" value="TreeGrafter"/>
</dbReference>
<dbReference type="SUPFAM" id="SSF54236">
    <property type="entry name" value="Ubiquitin-like"/>
    <property type="match status" value="1"/>
</dbReference>
<dbReference type="GO" id="GO:0035005">
    <property type="term" value="F:1-phosphatidylinositol-4-phosphate 3-kinase activity"/>
    <property type="evidence" value="ECO:0007669"/>
    <property type="project" value="TreeGrafter"/>
</dbReference>
<evidence type="ECO:0000256" key="2">
    <source>
        <dbReference type="ARBA" id="ARBA00006209"/>
    </source>
</evidence>
<dbReference type="InterPro" id="IPR029071">
    <property type="entry name" value="Ubiquitin-like_domsf"/>
</dbReference>
<evidence type="ECO:0000259" key="9">
    <source>
        <dbReference type="PROSITE" id="PS50290"/>
    </source>
</evidence>
<dbReference type="PROSITE" id="PS51546">
    <property type="entry name" value="PI3K_RBD"/>
    <property type="match status" value="1"/>
</dbReference>
<dbReference type="PROSITE" id="PS51545">
    <property type="entry name" value="PIK_HELICAL"/>
    <property type="match status" value="1"/>
</dbReference>
<evidence type="ECO:0000259" key="11">
    <source>
        <dbReference type="PROSITE" id="PS51545"/>
    </source>
</evidence>
<dbReference type="Pfam" id="PF00613">
    <property type="entry name" value="PI3Ka"/>
    <property type="match status" value="1"/>
</dbReference>
<dbReference type="SMART" id="SM00144">
    <property type="entry name" value="PI3K_rbd"/>
    <property type="match status" value="1"/>
</dbReference>
<dbReference type="InterPro" id="IPR016024">
    <property type="entry name" value="ARM-type_fold"/>
</dbReference>
<dbReference type="SMART" id="SM00142">
    <property type="entry name" value="PI3K_C2"/>
    <property type="match status" value="1"/>
</dbReference>
<evidence type="ECO:0000256" key="4">
    <source>
        <dbReference type="ARBA" id="ARBA00022679"/>
    </source>
</evidence>
<dbReference type="InterPro" id="IPR003113">
    <property type="entry name" value="PI3K_ABD"/>
</dbReference>
<reference evidence="14" key="3">
    <citation type="submission" date="2025-09" db="UniProtKB">
        <authorList>
            <consortium name="Ensembl"/>
        </authorList>
    </citation>
    <scope>IDENTIFICATION</scope>
</reference>
<feature type="domain" description="PI3K/PI4K catalytic" evidence="9">
    <location>
        <begin position="662"/>
        <end position="943"/>
    </location>
</feature>
<reference evidence="14" key="2">
    <citation type="submission" date="2025-08" db="UniProtKB">
        <authorList>
            <consortium name="Ensembl"/>
        </authorList>
    </citation>
    <scope>IDENTIFICATION</scope>
</reference>
<dbReference type="InterPro" id="IPR042236">
    <property type="entry name" value="PI3K_accessory_sf"/>
</dbReference>
<dbReference type="GO" id="GO:0005886">
    <property type="term" value="C:plasma membrane"/>
    <property type="evidence" value="ECO:0007669"/>
    <property type="project" value="TreeGrafter"/>
</dbReference>
<dbReference type="Gene3D" id="3.10.20.770">
    <property type="match status" value="1"/>
</dbReference>
<evidence type="ECO:0000259" key="13">
    <source>
        <dbReference type="PROSITE" id="PS51547"/>
    </source>
</evidence>
<dbReference type="PROSITE" id="PS00915">
    <property type="entry name" value="PI3_4_KINASE_1"/>
    <property type="match status" value="1"/>
</dbReference>
<dbReference type="Pfam" id="PF00792">
    <property type="entry name" value="PI3K_C2"/>
    <property type="match status" value="1"/>
</dbReference>
<dbReference type="GO" id="GO:0048015">
    <property type="term" value="P:phosphatidylinositol-mediated signaling"/>
    <property type="evidence" value="ECO:0007669"/>
    <property type="project" value="TreeGrafter"/>
</dbReference>
<dbReference type="FunFam" id="1.10.1070.11:FF:000001">
    <property type="entry name" value="Phosphatidylinositol 4,5-bisphosphate 3-kinase catalytic subunit"/>
    <property type="match status" value="1"/>
</dbReference>
<keyword evidence="6" id="KW-0418">Kinase</keyword>
<dbReference type="GO" id="GO:0016303">
    <property type="term" value="F:1-phosphatidylinositol-3-kinase activity"/>
    <property type="evidence" value="ECO:0007669"/>
    <property type="project" value="TreeGrafter"/>
</dbReference>
<dbReference type="PROSITE" id="PS51547">
    <property type="entry name" value="C2_PI3K"/>
    <property type="match status" value="1"/>
</dbReference>
<dbReference type="Gene3D" id="1.25.40.70">
    <property type="entry name" value="Phosphatidylinositol 3-kinase, accessory domain (PIK)"/>
    <property type="match status" value="1"/>
</dbReference>
<dbReference type="InterPro" id="IPR002420">
    <property type="entry name" value="PI3K-type_C2_dom"/>
</dbReference>
<dbReference type="GO" id="GO:0046934">
    <property type="term" value="F:1-phosphatidylinositol-4,5-bisphosphate 3-kinase activity"/>
    <property type="evidence" value="ECO:0007669"/>
    <property type="project" value="UniProtKB-EC"/>
</dbReference>
<comment type="catalytic activity">
    <reaction evidence="8">
        <text>a 1,2-diacyl-sn-glycero-3-phospho-(1D-myo-inositol-4,5-bisphosphate) + ATP = a 1,2-diacyl-sn-glycero-3-phospho-(1D-myo-inositol-3,4,5-trisphosphate) + ADP + H(+)</text>
        <dbReference type="Rhea" id="RHEA:21292"/>
        <dbReference type="ChEBI" id="CHEBI:15378"/>
        <dbReference type="ChEBI" id="CHEBI:30616"/>
        <dbReference type="ChEBI" id="CHEBI:57836"/>
        <dbReference type="ChEBI" id="CHEBI:58456"/>
        <dbReference type="ChEBI" id="CHEBI:456216"/>
        <dbReference type="EC" id="2.7.1.153"/>
    </reaction>
    <physiologicalReaction direction="left-to-right" evidence="8">
        <dbReference type="Rhea" id="RHEA:21293"/>
    </physiologicalReaction>
</comment>
<dbReference type="SUPFAM" id="SSF48371">
    <property type="entry name" value="ARM repeat"/>
    <property type="match status" value="1"/>
</dbReference>
<feature type="domain" description="C2 PI3K-type" evidence="13">
    <location>
        <begin position="316"/>
        <end position="509"/>
    </location>
</feature>
<dbReference type="Proteomes" id="UP000265120">
    <property type="component" value="Chromosome 10"/>
</dbReference>
<evidence type="ECO:0000259" key="10">
    <source>
        <dbReference type="PROSITE" id="PS51544"/>
    </source>
</evidence>
<dbReference type="InterPro" id="IPR011009">
    <property type="entry name" value="Kinase-like_dom_sf"/>
</dbReference>
<dbReference type="SUPFAM" id="SSF49562">
    <property type="entry name" value="C2 domain (Calcium/lipid-binding domain, CaLB)"/>
    <property type="match status" value="1"/>
</dbReference>
<evidence type="ECO:0000313" key="15">
    <source>
        <dbReference type="Proteomes" id="UP000265120"/>
    </source>
</evidence>
<evidence type="ECO:0000256" key="6">
    <source>
        <dbReference type="ARBA" id="ARBA00022777"/>
    </source>
</evidence>
<dbReference type="PROSITE" id="PS50290">
    <property type="entry name" value="PI3_4_KINASE_3"/>
    <property type="match status" value="1"/>
</dbReference>
<dbReference type="STRING" id="244447.ENSCSEP00000009937"/>
<dbReference type="Gene3D" id="1.10.1070.11">
    <property type="entry name" value="Phosphatidylinositol 3-/4-kinase, catalytic domain"/>
    <property type="match status" value="1"/>
</dbReference>
<keyword evidence="4" id="KW-0808">Transferase</keyword>
<dbReference type="AlphaFoldDB" id="A0A3P8V5V7"/>
<keyword evidence="15" id="KW-1185">Reference proteome</keyword>
<protein>
    <recommendedName>
        <fullName evidence="3">phosphatidylinositol-4,5-bisphosphate 3-kinase</fullName>
        <ecNumber evidence="3">2.7.1.153</ecNumber>
    </recommendedName>
</protein>
<dbReference type="InterPro" id="IPR035892">
    <property type="entry name" value="C2_domain_sf"/>
</dbReference>
<feature type="domain" description="PIK helical" evidence="11">
    <location>
        <begin position="418"/>
        <end position="595"/>
    </location>
</feature>
<keyword evidence="7" id="KW-0067">ATP-binding</keyword>
<dbReference type="EC" id="2.7.1.153" evidence="3"/>
<reference evidence="14 15" key="1">
    <citation type="journal article" date="2014" name="Nat. Genet.">
        <title>Whole-genome sequence of a flatfish provides insights into ZW sex chromosome evolution and adaptation to a benthic lifestyle.</title>
        <authorList>
            <person name="Chen S."/>
            <person name="Zhang G."/>
            <person name="Shao C."/>
            <person name="Huang Q."/>
            <person name="Liu G."/>
            <person name="Zhang P."/>
            <person name="Song W."/>
            <person name="An N."/>
            <person name="Chalopin D."/>
            <person name="Volff J.N."/>
            <person name="Hong Y."/>
            <person name="Li Q."/>
            <person name="Sha Z."/>
            <person name="Zhou H."/>
            <person name="Xie M."/>
            <person name="Yu Q."/>
            <person name="Liu Y."/>
            <person name="Xiang H."/>
            <person name="Wang N."/>
            <person name="Wu K."/>
            <person name="Yang C."/>
            <person name="Zhou Q."/>
            <person name="Liao X."/>
            <person name="Yang L."/>
            <person name="Hu Q."/>
            <person name="Zhang J."/>
            <person name="Meng L."/>
            <person name="Jin L."/>
            <person name="Tian Y."/>
            <person name="Lian J."/>
            <person name="Yang J."/>
            <person name="Miao G."/>
            <person name="Liu S."/>
            <person name="Liang Z."/>
            <person name="Yan F."/>
            <person name="Li Y."/>
            <person name="Sun B."/>
            <person name="Zhang H."/>
            <person name="Zhang J."/>
            <person name="Zhu Y."/>
            <person name="Du M."/>
            <person name="Zhao Y."/>
            <person name="Schartl M."/>
            <person name="Tang Q."/>
            <person name="Wang J."/>
        </authorList>
    </citation>
    <scope>NUCLEOTIDE SEQUENCE</scope>
</reference>
<dbReference type="SMART" id="SM00145">
    <property type="entry name" value="PI3Ka"/>
    <property type="match status" value="1"/>
</dbReference>
<dbReference type="PANTHER" id="PTHR10048:SF35">
    <property type="entry name" value="PHOSPHATIDYLINOSITOL 4,5-BISPHOSPHATE 3-KINASE CATALYTIC SUBUNIT DELTA ISOFORM"/>
    <property type="match status" value="1"/>
</dbReference>